<accession>A0A9W8I3I6</accession>
<name>A0A9W8I3I6_9FUNG</name>
<dbReference type="EMBL" id="JANBUO010000423">
    <property type="protein sequence ID" value="KAJ2804231.1"/>
    <property type="molecule type" value="Genomic_DNA"/>
</dbReference>
<gene>
    <name evidence="1" type="ORF">H4R20_002587</name>
</gene>
<dbReference type="Proteomes" id="UP001140094">
    <property type="component" value="Unassembled WGS sequence"/>
</dbReference>
<keyword evidence="2" id="KW-1185">Reference proteome</keyword>
<sequence>MAERMSQMHLCEYNEIRDNLKTHEVRNAELDLSMVNCKTLVPTAYDSYIRKRAEHWETLSNFYSDMMTTAPSEDGQRRCEKWHQQRQQKWGQWDEHHEEQETCQLRNQEKQCNGRAWQQLLQEEQRKQLPMKHRHGECEDDCIMDGDQFNQFVATMTALPDRQGWKFTDFKGIVSPLIPAEQKNNPKFAPDAVNWLVNANRLLTTADCPAKWKVALATDSLPLEKANRYYADCEQDGLDPTVWANFEKFVAENYSNAVNYVDAFFRLMNMSVPNSVATLDTYGVQVEQFAKAAKLCDQATMLLFLWRLPQGVISRVLMEAKNSEPIRIGAVKTLAANHFGSLAMASHSAMEVDAIQANAPPVETDALRGGYRGQTTFPSYNSVRDLISREQYEDRRKRDVCLACGDAKHTLRKCPQRGPKGQQN</sequence>
<proteinExistence type="predicted"/>
<dbReference type="OrthoDB" id="5577799at2759"/>
<comment type="caution">
    <text evidence="1">The sequence shown here is derived from an EMBL/GenBank/DDBJ whole genome shotgun (WGS) entry which is preliminary data.</text>
</comment>
<reference evidence="1" key="1">
    <citation type="submission" date="2022-07" db="EMBL/GenBank/DDBJ databases">
        <title>Phylogenomic reconstructions and comparative analyses of Kickxellomycotina fungi.</title>
        <authorList>
            <person name="Reynolds N.K."/>
            <person name="Stajich J.E."/>
            <person name="Barry K."/>
            <person name="Grigoriev I.V."/>
            <person name="Crous P."/>
            <person name="Smith M.E."/>
        </authorList>
    </citation>
    <scope>NUCLEOTIDE SEQUENCE</scope>
    <source>
        <strain evidence="1">NRRL 1565</strain>
    </source>
</reference>
<organism evidence="1 2">
    <name type="scientific">Coemansia guatemalensis</name>
    <dbReference type="NCBI Taxonomy" id="2761395"/>
    <lineage>
        <taxon>Eukaryota</taxon>
        <taxon>Fungi</taxon>
        <taxon>Fungi incertae sedis</taxon>
        <taxon>Zoopagomycota</taxon>
        <taxon>Kickxellomycotina</taxon>
        <taxon>Kickxellomycetes</taxon>
        <taxon>Kickxellales</taxon>
        <taxon>Kickxellaceae</taxon>
        <taxon>Coemansia</taxon>
    </lineage>
</organism>
<evidence type="ECO:0000313" key="1">
    <source>
        <dbReference type="EMBL" id="KAJ2804231.1"/>
    </source>
</evidence>
<dbReference type="AlphaFoldDB" id="A0A9W8I3I6"/>
<protein>
    <submittedName>
        <fullName evidence="1">Uncharacterized protein</fullName>
    </submittedName>
</protein>
<evidence type="ECO:0000313" key="2">
    <source>
        <dbReference type="Proteomes" id="UP001140094"/>
    </source>
</evidence>